<accession>A0A915L020</accession>
<reference evidence="2" key="1">
    <citation type="submission" date="2022-11" db="UniProtKB">
        <authorList>
            <consortium name="WormBaseParasite"/>
        </authorList>
    </citation>
    <scope>IDENTIFICATION</scope>
</reference>
<evidence type="ECO:0000313" key="2">
    <source>
        <dbReference type="WBParaSite" id="nRc.2.0.1.t44533-RA"/>
    </source>
</evidence>
<dbReference type="AlphaFoldDB" id="A0A915L020"/>
<sequence>MLQDLQACRKRPAPKAFCTSASQVRVSGCNGASKSSGIERVFWAEVSFRPKDGDPGGYHMASYMLAIL</sequence>
<keyword evidence="1" id="KW-1185">Reference proteome</keyword>
<dbReference type="Proteomes" id="UP000887565">
    <property type="component" value="Unplaced"/>
</dbReference>
<dbReference type="WBParaSite" id="nRc.2.0.1.t44533-RA">
    <property type="protein sequence ID" value="nRc.2.0.1.t44533-RA"/>
    <property type="gene ID" value="nRc.2.0.1.g44533"/>
</dbReference>
<organism evidence="1 2">
    <name type="scientific">Romanomermis culicivorax</name>
    <name type="common">Nematode worm</name>
    <dbReference type="NCBI Taxonomy" id="13658"/>
    <lineage>
        <taxon>Eukaryota</taxon>
        <taxon>Metazoa</taxon>
        <taxon>Ecdysozoa</taxon>
        <taxon>Nematoda</taxon>
        <taxon>Enoplea</taxon>
        <taxon>Dorylaimia</taxon>
        <taxon>Mermithida</taxon>
        <taxon>Mermithoidea</taxon>
        <taxon>Mermithidae</taxon>
        <taxon>Romanomermis</taxon>
    </lineage>
</organism>
<name>A0A915L020_ROMCU</name>
<protein>
    <submittedName>
        <fullName evidence="2">Uncharacterized protein</fullName>
    </submittedName>
</protein>
<evidence type="ECO:0000313" key="1">
    <source>
        <dbReference type="Proteomes" id="UP000887565"/>
    </source>
</evidence>
<proteinExistence type="predicted"/>